<feature type="region of interest" description="Disordered" evidence="1">
    <location>
        <begin position="31"/>
        <end position="55"/>
    </location>
</feature>
<feature type="region of interest" description="Disordered" evidence="1">
    <location>
        <begin position="664"/>
        <end position="740"/>
    </location>
</feature>
<dbReference type="AlphaFoldDB" id="A0A3Q8IG32"/>
<organism evidence="2 3">
    <name type="scientific">Leishmania donovani</name>
    <dbReference type="NCBI Taxonomy" id="5661"/>
    <lineage>
        <taxon>Eukaryota</taxon>
        <taxon>Discoba</taxon>
        <taxon>Euglenozoa</taxon>
        <taxon>Kinetoplastea</taxon>
        <taxon>Metakinetoplastina</taxon>
        <taxon>Trypanosomatida</taxon>
        <taxon>Trypanosomatidae</taxon>
        <taxon>Leishmaniinae</taxon>
        <taxon>Leishmania</taxon>
    </lineage>
</organism>
<protein>
    <submittedName>
        <fullName evidence="2">Uncharacterized protein</fullName>
    </submittedName>
</protein>
<dbReference type="VEuPathDB" id="TriTrypDB:LDHU3_31.1650"/>
<feature type="region of interest" description="Disordered" evidence="1">
    <location>
        <begin position="131"/>
        <end position="164"/>
    </location>
</feature>
<name>A0A3Q8IG32_LEIDO</name>
<evidence type="ECO:0000313" key="3">
    <source>
        <dbReference type="Proteomes" id="UP000274082"/>
    </source>
</evidence>
<feature type="region of interest" description="Disordered" evidence="1">
    <location>
        <begin position="578"/>
        <end position="599"/>
    </location>
</feature>
<dbReference type="EMBL" id="CP029530">
    <property type="protein sequence ID" value="AYU81292.1"/>
    <property type="molecule type" value="Genomic_DNA"/>
</dbReference>
<dbReference type="VEuPathDB" id="TriTrypDB:LdCL_310016300"/>
<feature type="region of interest" description="Disordered" evidence="1">
    <location>
        <begin position="505"/>
        <end position="535"/>
    </location>
</feature>
<proteinExistence type="predicted"/>
<keyword evidence="3" id="KW-1185">Reference proteome</keyword>
<gene>
    <name evidence="2" type="ORF">LdCL_310016300</name>
</gene>
<dbReference type="Proteomes" id="UP000274082">
    <property type="component" value="Chromosome 31"/>
</dbReference>
<dbReference type="OrthoDB" id="273093at2759"/>
<feature type="compositionally biased region" description="Basic and acidic residues" evidence="1">
    <location>
        <begin position="585"/>
        <end position="599"/>
    </location>
</feature>
<feature type="compositionally biased region" description="Polar residues" evidence="1">
    <location>
        <begin position="673"/>
        <end position="691"/>
    </location>
</feature>
<evidence type="ECO:0000313" key="2">
    <source>
        <dbReference type="EMBL" id="AYU81292.1"/>
    </source>
</evidence>
<accession>A0A3Q8IG32</accession>
<sequence>MRPSKVHFCTASLRPWVSEYLARMGVAPADTAPAHPHRGSPAFKAQPVERGDSAESELAAVEEQYREARKQLLGALHVQPFSYANVVSHARGFSQTKPEDIFDLRGICSADYDSLDENCILEPAVRQSASCAREADAPPSAPAPASAVSADAGPTQALSSPATSAASAAGAPAAAVTPWPTVSQMTRAIERRIMDHQRLWRAANRLASDRLGPGEMWCALDPSTSTAQPPSTSFVIEGSLPFLLATIPHTLVSAIAEHAILHAWYGGPHVYPDAKLPCPTAAFVFKDSPLLRVDDVTSLQWDRAQAANFLVTVLRQPAVQKELRQRLWAAAQNCHRGVLRKLESLAVKKEMEGASREAAADRRILLDQEPGVPSPLSLSLREVRDDLFSFDELLYFVRVPPSTYSNSRQQRVECESLRSTHLFRFVTGRADVAAALSDRPRSNVSGSPFRVSLRDGDRSAKVSSAPVPLSTRDKLWLLLSEMVRLRYLVAYLLNFEGMLHRVRSSTRHSQRGQPKSKEVDSAGFPGSSGSEQADAQDAENAKCIAAVFRFLDIRLHTRLALTPHHRRFLRHARVRHCKRSATPEPPERATAAHEATDADMSVRRETRRYATVQELFSAFSKALDESTTPLLQQPATAAFYTSSAKSAGKGQGAAENGIEAMSEMPDHMCGRSPRQNVAQARATSDGPSSLSDADGEFLKAIVSATRHDQPPDSTMQGTPMRATRRGGVRSSSANLGELPCSRGPPGRRCFTAEGSKTSLPHWRRTAGDPHSFVVVVFERKSNRAKWPFQALRARTNASNFKVCFRGSHDASSHAAVICFQLTCTREEGEKTERAPLSRKSAADLLQQYPYVTHVNGTSVRKADLAVRLFRSAHVLKLRLGRRPPDPCEDAAVR</sequence>
<reference evidence="2 3" key="1">
    <citation type="journal article" date="2018" name="Sci. Rep.">
        <title>A complete Leishmania donovani reference genome identifies novel genetic variations associated with virulence.</title>
        <authorList>
            <person name="Lypaczewski P."/>
            <person name="Hoshizaki J."/>
            <person name="Zhang W.-W."/>
            <person name="McCall L.-I."/>
            <person name="Torcivia-Rodriguez J."/>
            <person name="Simonyan V."/>
            <person name="Kaur A."/>
            <person name="Dewar K."/>
            <person name="Matlashewski G."/>
        </authorList>
    </citation>
    <scope>NUCLEOTIDE SEQUENCE [LARGE SCALE GENOMIC DNA]</scope>
    <source>
        <strain evidence="2 3">LdCL</strain>
    </source>
</reference>
<feature type="compositionally biased region" description="Low complexity" evidence="1">
    <location>
        <begin position="143"/>
        <end position="164"/>
    </location>
</feature>
<evidence type="ECO:0000256" key="1">
    <source>
        <dbReference type="SAM" id="MobiDB-lite"/>
    </source>
</evidence>
<dbReference type="VEuPathDB" id="TriTrypDB:LdBPK_310970.1"/>